<reference evidence="1" key="1">
    <citation type="journal article" date="2015" name="Nature">
        <title>Complex archaea that bridge the gap between prokaryotes and eukaryotes.</title>
        <authorList>
            <person name="Spang A."/>
            <person name="Saw J.H."/>
            <person name="Jorgensen S.L."/>
            <person name="Zaremba-Niedzwiedzka K."/>
            <person name="Martijn J."/>
            <person name="Lind A.E."/>
            <person name="van Eijk R."/>
            <person name="Schleper C."/>
            <person name="Guy L."/>
            <person name="Ettema T.J."/>
        </authorList>
    </citation>
    <scope>NUCLEOTIDE SEQUENCE</scope>
</reference>
<gene>
    <name evidence="1" type="ORF">LCGC14_0445770</name>
</gene>
<protein>
    <recommendedName>
        <fullName evidence="2">NTP pyrophosphohydrolase MazG putative catalytic core domain-containing protein</fullName>
    </recommendedName>
</protein>
<dbReference type="EMBL" id="LAZR01000436">
    <property type="protein sequence ID" value="KKN68920.1"/>
    <property type="molecule type" value="Genomic_DNA"/>
</dbReference>
<dbReference type="Gene3D" id="1.10.287.1080">
    <property type="entry name" value="MazG-like"/>
    <property type="match status" value="1"/>
</dbReference>
<accession>A0A0F9SIY9</accession>
<dbReference type="SUPFAM" id="SSF101386">
    <property type="entry name" value="all-alpha NTP pyrophosphatases"/>
    <property type="match status" value="1"/>
</dbReference>
<dbReference type="AlphaFoldDB" id="A0A0F9SIY9"/>
<evidence type="ECO:0000313" key="1">
    <source>
        <dbReference type="EMBL" id="KKN68920.1"/>
    </source>
</evidence>
<name>A0A0F9SIY9_9ZZZZ</name>
<evidence type="ECO:0008006" key="2">
    <source>
        <dbReference type="Google" id="ProtNLM"/>
    </source>
</evidence>
<sequence length="123" mass="13704">MNRGTLQSNPRPRRVAKISLRRLQAEVAPWSAHNFPGLTSADNLIGVTEELGELAHAHLKHHQGRLTNEEYSALAQDAIGDILVFLAGYCNSRGFDLEALTAKVWDEVKRRDYTSGKKIVRPA</sequence>
<proteinExistence type="predicted"/>
<comment type="caution">
    <text evidence="1">The sequence shown here is derived from an EMBL/GenBank/DDBJ whole genome shotgun (WGS) entry which is preliminary data.</text>
</comment>
<organism evidence="1">
    <name type="scientific">marine sediment metagenome</name>
    <dbReference type="NCBI Taxonomy" id="412755"/>
    <lineage>
        <taxon>unclassified sequences</taxon>
        <taxon>metagenomes</taxon>
        <taxon>ecological metagenomes</taxon>
    </lineage>
</organism>